<keyword evidence="3" id="KW-1185">Reference proteome</keyword>
<dbReference type="RefSeq" id="WP_213499679.1">
    <property type="nucleotide sequence ID" value="NZ_CP074694.1"/>
</dbReference>
<organism evidence="2 3">
    <name type="scientific">Telmatocola sphagniphila</name>
    <dbReference type="NCBI Taxonomy" id="1123043"/>
    <lineage>
        <taxon>Bacteria</taxon>
        <taxon>Pseudomonadati</taxon>
        <taxon>Planctomycetota</taxon>
        <taxon>Planctomycetia</taxon>
        <taxon>Gemmatales</taxon>
        <taxon>Gemmataceae</taxon>
    </lineage>
</organism>
<gene>
    <name evidence="2" type="ORF">KIH39_11865</name>
</gene>
<protein>
    <submittedName>
        <fullName evidence="2">Uncharacterized protein</fullName>
    </submittedName>
</protein>
<dbReference type="EMBL" id="CP074694">
    <property type="protein sequence ID" value="QVL34568.1"/>
    <property type="molecule type" value="Genomic_DNA"/>
</dbReference>
<dbReference type="Proteomes" id="UP000676194">
    <property type="component" value="Chromosome"/>
</dbReference>
<evidence type="ECO:0000313" key="3">
    <source>
        <dbReference type="Proteomes" id="UP000676194"/>
    </source>
</evidence>
<sequence>MSRTATMSRMKRIRNNAASRSSRVEALNSAPPTKLEILGRLNAEFLRACQEIYAFAVFAERFAAHPVHAVELSERGQQAILHAFQLGDTILNLQGQIQNEIDEDHAVEEAYQVAQKSWENETCEKLRERASELILFGEVRLAIRLIRLCSARRSLSSLYSLLENAEPGLTSTLVQKSLQLGSNGH</sequence>
<feature type="region of interest" description="Disordered" evidence="1">
    <location>
        <begin position="1"/>
        <end position="25"/>
    </location>
</feature>
<reference evidence="2" key="1">
    <citation type="submission" date="2021-05" db="EMBL/GenBank/DDBJ databases">
        <title>Complete genome sequence of the cellulolytic planctomycete Telmatocola sphagniphila SP2T and characterization of the first cellulase from planctomycetes.</title>
        <authorList>
            <person name="Rakitin A.L."/>
            <person name="Beletsky A.V."/>
            <person name="Naumoff D.G."/>
            <person name="Kulichevskaya I.S."/>
            <person name="Mardanov A.V."/>
            <person name="Ravin N.V."/>
            <person name="Dedysh S.N."/>
        </authorList>
    </citation>
    <scope>NUCLEOTIDE SEQUENCE</scope>
    <source>
        <strain evidence="2">SP2T</strain>
    </source>
</reference>
<accession>A0A8E6F096</accession>
<dbReference type="AlphaFoldDB" id="A0A8E6F096"/>
<evidence type="ECO:0000256" key="1">
    <source>
        <dbReference type="SAM" id="MobiDB-lite"/>
    </source>
</evidence>
<dbReference type="KEGG" id="tsph:KIH39_11865"/>
<proteinExistence type="predicted"/>
<name>A0A8E6F096_9BACT</name>
<evidence type="ECO:0000313" key="2">
    <source>
        <dbReference type="EMBL" id="QVL34568.1"/>
    </source>
</evidence>